<dbReference type="InterPro" id="IPR014718">
    <property type="entry name" value="GH-type_carb-bd"/>
</dbReference>
<sequence>MDINIVRNILKKKDYERLDCPSFGTCPQRAYYVPEGAKVSLSGEWEFRYYPDLRGICEKDPAPILVPSCWQTEGYDAHMYANARYPFPFDPPHVPENMPCALYTRRFPYTGGNRCYIRFEGVSSFYYLFINGRQVGYSSVSHSGEEYDITDFLHIGENVAEVLNLKWCAGSYLESQDMLRMNGIFREVYLLFRPQNCLWDYFIRPSFGGGEAELHFEFTGADGAEKRVTLSLDGKVAASGQTVGQSLVLRLKDPALWNAERPVLYDVEIAASGEIIRQKYALRRVAVENGVFTVNGRAVKLLGANRHEIDLDFGYVMTEERMRSDLKLIKQGNMNAVRTSHYPDCPRFLELCDEAGIYVVDEADLECHGVLEQNGKSDFDLYDTFADDPRFSAAVADRVQRLVERDKNFGCVVMWSLGNESGWGRCFRNAAREVSKRDPSRVLHYEDINVAPNKRQGEKFEELSIISRMYFNVDWIENVYLAGKDEQVPHIEYDFAQMRRPLFLCEYAHAMGTGPGDLGDYVDCFYRHPEVIGGCVWEFCDHAARGDFGRYKNVPLYGGDFGTAADRLIQETEGNFCMDGLVNERRVPHRGYYEYKNVLRPVRITFENGEFFAENMLFFTRADESFAVLAKIMSGREVLREVRISLPPLPPRAKKQFALDLSDFSAAEDLYIHFSCYTRGETPFVPANTLAGRDSVQIWSDADKIYRHARSAGTGKVRNDAPASADGRILPADCAEISFSCGGFSCCYDTRGGAILSLRSQGAEFLERPVSFCVTRADMDNDMYNRIFWRGCGLYDAYATGGEIQLTDGGFRQKIALQAMWRKNIAEIWAEYRFFDSGFILRLSAEIGAHIRFLPRFGLLFPLKKSLRHVEWYGNGPCSSYADLCRAAQKGVYRTDARSEYDTHLKPQEYGSRNGTRFLSVSGKEMRLSVYADREISFSALPYAQGELRAKKYAFQLKKSRATELNVDLCMSGAGSGACGEELPPRYRLEQKHMEAEFVFRFENIKGGHSANG</sequence>
<dbReference type="EMBL" id="DXCO01000040">
    <property type="protein sequence ID" value="HIY78712.1"/>
    <property type="molecule type" value="Genomic_DNA"/>
</dbReference>
<dbReference type="InterPro" id="IPR036156">
    <property type="entry name" value="Beta-gal/glucu_dom_sf"/>
</dbReference>
<dbReference type="InterPro" id="IPR008979">
    <property type="entry name" value="Galactose-bd-like_sf"/>
</dbReference>
<reference evidence="8" key="1">
    <citation type="journal article" date="2021" name="PeerJ">
        <title>Extensive microbial diversity within the chicken gut microbiome revealed by metagenomics and culture.</title>
        <authorList>
            <person name="Gilroy R."/>
            <person name="Ravi A."/>
            <person name="Getino M."/>
            <person name="Pursley I."/>
            <person name="Horton D.L."/>
            <person name="Alikhan N.F."/>
            <person name="Baker D."/>
            <person name="Gharbi K."/>
            <person name="Hall N."/>
            <person name="Watson M."/>
            <person name="Adriaenssens E.M."/>
            <person name="Foster-Nyarko E."/>
            <person name="Jarju S."/>
            <person name="Secka A."/>
            <person name="Antonio M."/>
            <person name="Oren A."/>
            <person name="Chaudhuri R.R."/>
            <person name="La Ragione R."/>
            <person name="Hildebrand F."/>
            <person name="Pallen M.J."/>
        </authorList>
    </citation>
    <scope>NUCLEOTIDE SEQUENCE</scope>
    <source>
        <strain evidence="8">CHK199-9574</strain>
    </source>
</reference>
<dbReference type="Gene3D" id="2.70.98.10">
    <property type="match status" value="1"/>
</dbReference>
<keyword evidence="5" id="KW-0326">Glycosidase</keyword>
<dbReference type="SMART" id="SM01038">
    <property type="entry name" value="Bgal_small_N"/>
    <property type="match status" value="1"/>
</dbReference>
<protein>
    <recommendedName>
        <fullName evidence="3">beta-galactosidase</fullName>
        <ecNumber evidence="3">3.2.1.23</ecNumber>
    </recommendedName>
    <alternativeName>
        <fullName evidence="6">Lactase</fullName>
    </alternativeName>
</protein>
<dbReference type="InterPro" id="IPR006101">
    <property type="entry name" value="Glyco_hydro_2"/>
</dbReference>
<dbReference type="InterPro" id="IPR050347">
    <property type="entry name" value="Bact_Beta-galactosidase"/>
</dbReference>
<dbReference type="PANTHER" id="PTHR46323:SF2">
    <property type="entry name" value="BETA-GALACTOSIDASE"/>
    <property type="match status" value="1"/>
</dbReference>
<dbReference type="Pfam" id="PF02929">
    <property type="entry name" value="Bgal_small_N"/>
    <property type="match status" value="1"/>
</dbReference>
<evidence type="ECO:0000256" key="2">
    <source>
        <dbReference type="ARBA" id="ARBA00007401"/>
    </source>
</evidence>
<dbReference type="Proteomes" id="UP000824135">
    <property type="component" value="Unassembled WGS sequence"/>
</dbReference>
<comment type="similarity">
    <text evidence="2">Belongs to the glycosyl hydrolase 2 family.</text>
</comment>
<dbReference type="PROSITE" id="PS00719">
    <property type="entry name" value="GLYCOSYL_HYDROL_F2_1"/>
    <property type="match status" value="1"/>
</dbReference>
<dbReference type="InterPro" id="IPR023230">
    <property type="entry name" value="Glyco_hydro_2_CS"/>
</dbReference>
<accession>A0A9D1Z909</accession>
<dbReference type="InterPro" id="IPR011013">
    <property type="entry name" value="Gal_mutarotase_sf_dom"/>
</dbReference>
<evidence type="ECO:0000256" key="6">
    <source>
        <dbReference type="ARBA" id="ARBA00032230"/>
    </source>
</evidence>
<evidence type="ECO:0000259" key="7">
    <source>
        <dbReference type="SMART" id="SM01038"/>
    </source>
</evidence>
<dbReference type="Pfam" id="PF02836">
    <property type="entry name" value="Glyco_hydro_2_C"/>
    <property type="match status" value="1"/>
</dbReference>
<dbReference type="InterPro" id="IPR017853">
    <property type="entry name" value="GH"/>
</dbReference>
<dbReference type="GO" id="GO:0030246">
    <property type="term" value="F:carbohydrate binding"/>
    <property type="evidence" value="ECO:0007669"/>
    <property type="project" value="InterPro"/>
</dbReference>
<evidence type="ECO:0000256" key="3">
    <source>
        <dbReference type="ARBA" id="ARBA00012756"/>
    </source>
</evidence>
<gene>
    <name evidence="8" type="ORF">H9728_06670</name>
</gene>
<evidence type="ECO:0000256" key="5">
    <source>
        <dbReference type="ARBA" id="ARBA00023295"/>
    </source>
</evidence>
<dbReference type="SUPFAM" id="SSF51445">
    <property type="entry name" value="(Trans)glycosidases"/>
    <property type="match status" value="1"/>
</dbReference>
<dbReference type="PRINTS" id="PR00132">
    <property type="entry name" value="GLHYDRLASE2"/>
</dbReference>
<dbReference type="EC" id="3.2.1.23" evidence="3"/>
<evidence type="ECO:0000313" key="8">
    <source>
        <dbReference type="EMBL" id="HIY78712.1"/>
    </source>
</evidence>
<dbReference type="SUPFAM" id="SSF49303">
    <property type="entry name" value="beta-Galactosidase/glucuronidase domain"/>
    <property type="match status" value="2"/>
</dbReference>
<dbReference type="GO" id="GO:0005990">
    <property type="term" value="P:lactose catabolic process"/>
    <property type="evidence" value="ECO:0007669"/>
    <property type="project" value="TreeGrafter"/>
</dbReference>
<evidence type="ECO:0000313" key="9">
    <source>
        <dbReference type="Proteomes" id="UP000824135"/>
    </source>
</evidence>
<reference evidence="8" key="2">
    <citation type="submission" date="2021-04" db="EMBL/GenBank/DDBJ databases">
        <authorList>
            <person name="Gilroy R."/>
        </authorList>
    </citation>
    <scope>NUCLEOTIDE SEQUENCE</scope>
    <source>
        <strain evidence="8">CHK199-9574</strain>
    </source>
</reference>
<proteinExistence type="inferred from homology"/>
<comment type="catalytic activity">
    <reaction evidence="1">
        <text>Hydrolysis of terminal non-reducing beta-D-galactose residues in beta-D-galactosides.</text>
        <dbReference type="EC" id="3.2.1.23"/>
    </reaction>
</comment>
<organism evidence="8 9">
    <name type="scientific">Candidatus Borkfalkia excrementavium</name>
    <dbReference type="NCBI Taxonomy" id="2838505"/>
    <lineage>
        <taxon>Bacteria</taxon>
        <taxon>Bacillati</taxon>
        <taxon>Bacillota</taxon>
        <taxon>Clostridia</taxon>
        <taxon>Christensenellales</taxon>
        <taxon>Christensenellaceae</taxon>
        <taxon>Candidatus Borkfalkia</taxon>
    </lineage>
</organism>
<dbReference type="Pfam" id="PF02837">
    <property type="entry name" value="Glyco_hydro_2_N"/>
    <property type="match status" value="1"/>
</dbReference>
<evidence type="ECO:0000256" key="1">
    <source>
        <dbReference type="ARBA" id="ARBA00001412"/>
    </source>
</evidence>
<dbReference type="InterPro" id="IPR006104">
    <property type="entry name" value="Glyco_hydro_2_N"/>
</dbReference>
<keyword evidence="4" id="KW-0378">Hydrolase</keyword>
<dbReference type="SUPFAM" id="SSF49785">
    <property type="entry name" value="Galactose-binding domain-like"/>
    <property type="match status" value="1"/>
</dbReference>
<dbReference type="InterPro" id="IPR004199">
    <property type="entry name" value="B-gal_small/dom_5"/>
</dbReference>
<dbReference type="InterPro" id="IPR006103">
    <property type="entry name" value="Glyco_hydro_2_cat"/>
</dbReference>
<dbReference type="Gene3D" id="2.60.40.10">
    <property type="entry name" value="Immunoglobulins"/>
    <property type="match status" value="1"/>
</dbReference>
<dbReference type="GO" id="GO:0004565">
    <property type="term" value="F:beta-galactosidase activity"/>
    <property type="evidence" value="ECO:0007669"/>
    <property type="project" value="UniProtKB-EC"/>
</dbReference>
<dbReference type="GO" id="GO:0009341">
    <property type="term" value="C:beta-galactosidase complex"/>
    <property type="evidence" value="ECO:0007669"/>
    <property type="project" value="InterPro"/>
</dbReference>
<dbReference type="AlphaFoldDB" id="A0A9D1Z909"/>
<dbReference type="Gene3D" id="2.60.120.260">
    <property type="entry name" value="Galactose-binding domain-like"/>
    <property type="match status" value="1"/>
</dbReference>
<name>A0A9D1Z909_9FIRM</name>
<dbReference type="InterPro" id="IPR013783">
    <property type="entry name" value="Ig-like_fold"/>
</dbReference>
<dbReference type="Gene3D" id="3.20.20.80">
    <property type="entry name" value="Glycosidases"/>
    <property type="match status" value="1"/>
</dbReference>
<evidence type="ECO:0000256" key="4">
    <source>
        <dbReference type="ARBA" id="ARBA00022801"/>
    </source>
</evidence>
<feature type="domain" description="Beta galactosidase small chain/" evidence="7">
    <location>
        <begin position="738"/>
        <end position="1001"/>
    </location>
</feature>
<comment type="caution">
    <text evidence="8">The sequence shown here is derived from an EMBL/GenBank/DDBJ whole genome shotgun (WGS) entry which is preliminary data.</text>
</comment>
<dbReference type="SUPFAM" id="SSF74650">
    <property type="entry name" value="Galactose mutarotase-like"/>
    <property type="match status" value="1"/>
</dbReference>
<dbReference type="PANTHER" id="PTHR46323">
    <property type="entry name" value="BETA-GALACTOSIDASE"/>
    <property type="match status" value="1"/>
</dbReference>